<evidence type="ECO:0000259" key="6">
    <source>
        <dbReference type="Pfam" id="PF01276"/>
    </source>
</evidence>
<name>A0A844DWN4_EUBRA</name>
<dbReference type="InterPro" id="IPR015421">
    <property type="entry name" value="PyrdxlP-dep_Trfase_major"/>
</dbReference>
<dbReference type="GO" id="GO:0008483">
    <property type="term" value="F:transaminase activity"/>
    <property type="evidence" value="ECO:0007669"/>
    <property type="project" value="UniProtKB-KW"/>
</dbReference>
<keyword evidence="8" id="KW-0032">Aminotransferase</keyword>
<evidence type="ECO:0000256" key="1">
    <source>
        <dbReference type="ARBA" id="ARBA00001933"/>
    </source>
</evidence>
<evidence type="ECO:0000256" key="4">
    <source>
        <dbReference type="ARBA" id="ARBA00022898"/>
    </source>
</evidence>
<dbReference type="Gene3D" id="3.40.640.10">
    <property type="entry name" value="Type I PLP-dependent aspartate aminotransferase-like (Major domain)"/>
    <property type="match status" value="1"/>
</dbReference>
<comment type="similarity">
    <text evidence="2">Belongs to the Orn/Lys/Arg decarboxylase class-I family.</text>
</comment>
<dbReference type="Pfam" id="PF03711">
    <property type="entry name" value="OKR_DC_1_C"/>
    <property type="match status" value="1"/>
</dbReference>
<dbReference type="SUPFAM" id="SSF55904">
    <property type="entry name" value="Ornithine decarboxylase C-terminal domain"/>
    <property type="match status" value="1"/>
</dbReference>
<evidence type="ECO:0000256" key="5">
    <source>
        <dbReference type="ARBA" id="ARBA00023239"/>
    </source>
</evidence>
<evidence type="ECO:0000313" key="9">
    <source>
        <dbReference type="Proteomes" id="UP000431304"/>
    </source>
</evidence>
<evidence type="ECO:0000256" key="2">
    <source>
        <dbReference type="ARBA" id="ARBA00010671"/>
    </source>
</evidence>
<dbReference type="Pfam" id="PF01276">
    <property type="entry name" value="OKR_DC_1"/>
    <property type="match status" value="1"/>
</dbReference>
<evidence type="ECO:0000256" key="3">
    <source>
        <dbReference type="ARBA" id="ARBA00022793"/>
    </source>
</evidence>
<dbReference type="AlphaFoldDB" id="A0A844DWN4"/>
<dbReference type="Proteomes" id="UP000431304">
    <property type="component" value="Unassembled WGS sequence"/>
</dbReference>
<comment type="caution">
    <text evidence="8">The sequence shown here is derived from an EMBL/GenBank/DDBJ whole genome shotgun (WGS) entry which is preliminary data.</text>
</comment>
<proteinExistence type="inferred from homology"/>
<dbReference type="InterPro" id="IPR008286">
    <property type="entry name" value="Prn/Lys/Arg_de-COase_C"/>
</dbReference>
<keyword evidence="4" id="KW-0663">Pyridoxal phosphate</keyword>
<reference evidence="8 9" key="1">
    <citation type="journal article" date="2019" name="Nat. Med.">
        <title>A library of human gut bacterial isolates paired with longitudinal multiomics data enables mechanistic microbiome research.</title>
        <authorList>
            <person name="Poyet M."/>
            <person name="Groussin M."/>
            <person name="Gibbons S.M."/>
            <person name="Avila-Pacheco J."/>
            <person name="Jiang X."/>
            <person name="Kearney S.M."/>
            <person name="Perrotta A.R."/>
            <person name="Berdy B."/>
            <person name="Zhao S."/>
            <person name="Lieberman T.D."/>
            <person name="Swanson P.K."/>
            <person name="Smith M."/>
            <person name="Roesemann S."/>
            <person name="Alexander J.E."/>
            <person name="Rich S.A."/>
            <person name="Livny J."/>
            <person name="Vlamakis H."/>
            <person name="Clish C."/>
            <person name="Bullock K."/>
            <person name="Deik A."/>
            <person name="Scott J."/>
            <person name="Pierce K.A."/>
            <person name="Xavier R.J."/>
            <person name="Alm E.J."/>
        </authorList>
    </citation>
    <scope>NUCLEOTIDE SEQUENCE [LARGE SCALE GENOMIC DNA]</scope>
    <source>
        <strain evidence="8 9">BIOML-A3</strain>
    </source>
</reference>
<dbReference type="InterPro" id="IPR036633">
    <property type="entry name" value="Prn/Lys/Arg_de-COase_C_sf"/>
</dbReference>
<dbReference type="InterPro" id="IPR015424">
    <property type="entry name" value="PyrdxlP-dep_Trfase"/>
</dbReference>
<feature type="domain" description="Orn/Lys/Arg decarboxylase C-terminal" evidence="7">
    <location>
        <begin position="439"/>
        <end position="495"/>
    </location>
</feature>
<dbReference type="RefSeq" id="WP_129899775.1">
    <property type="nucleotide sequence ID" value="NZ_RCYH01000008.1"/>
</dbReference>
<feature type="domain" description="Orn/Lys/Arg decarboxylases family 1 pyridoxal-P attachment site" evidence="6">
    <location>
        <begin position="27"/>
        <end position="315"/>
    </location>
</feature>
<dbReference type="SUPFAM" id="SSF53383">
    <property type="entry name" value="PLP-dependent transferases"/>
    <property type="match status" value="1"/>
</dbReference>
<dbReference type="EMBL" id="WKRA01000005">
    <property type="protein sequence ID" value="MSD15372.1"/>
    <property type="molecule type" value="Genomic_DNA"/>
</dbReference>
<dbReference type="PANTHER" id="PTHR43277:SF4">
    <property type="entry name" value="ARGININE DECARBOXYLASE"/>
    <property type="match status" value="1"/>
</dbReference>
<dbReference type="InterPro" id="IPR052357">
    <property type="entry name" value="Orn_Lys_Arg_decarboxylase-I"/>
</dbReference>
<protein>
    <submittedName>
        <fullName evidence="8">Aminotransferase class V-fold PLP-dependent enzyme</fullName>
    </submittedName>
</protein>
<keyword evidence="8" id="KW-0808">Transferase</keyword>
<accession>A0A844DWN4</accession>
<sequence length="510" mass="56783">MEPKQKTEQDTTVGKEHFVQKTEYLDEKLLAYSQTDAYPFHMPGHKRQSMGNWTGEAIDITEITGFDNLHHAEGILQEAQCRAAETFGADETFFLINGSTAGLLSAICGTVRRGGRLLMARNCHKAVYHAVYLMELKTAYLYPEQTDFGIQGSISPEQVRDMLEQYPDTEAVLLTSPTYDGVVSDIAAIAALAHEKGVPLIVDEAHGAHFGFSQGFPQKALAFGADLCIESVHKTLPAYTQSALLHYRKNPWIDLERVKQYLGIYQTSSPSYILMAGIDRCTRILREQGTELFAAYEQRLHDFYEKCRTLQRITVLSPDGKIGENGENDPGIWARDPSKILICAEGAGLHGQELAELLTEHYHLELEMASGHYATALTTLMDTQEGFDRLFAALQAIDRKNRKSGRLHQGQELETADLFTTDNIYCEAEKVLEIAEAMDAPKTTIPLMSAAGCVSGEFVYLYPPGIPILAPGERVTEEILETLRICQARNMQIEGMKDYSGQSLEICNIL</sequence>
<gene>
    <name evidence="8" type="ORF">GKE72_04665</name>
</gene>
<dbReference type="PANTHER" id="PTHR43277">
    <property type="entry name" value="ARGININE DECARBOXYLASE"/>
    <property type="match status" value="1"/>
</dbReference>
<evidence type="ECO:0000259" key="7">
    <source>
        <dbReference type="Pfam" id="PF03711"/>
    </source>
</evidence>
<keyword evidence="5" id="KW-0456">Lyase</keyword>
<dbReference type="Gene3D" id="3.90.105.10">
    <property type="entry name" value="Molybdopterin biosynthesis moea protein, domain 2"/>
    <property type="match status" value="1"/>
</dbReference>
<dbReference type="InterPro" id="IPR000310">
    <property type="entry name" value="Orn/Lys/Arg_deCO2ase_major_dom"/>
</dbReference>
<comment type="cofactor">
    <cofactor evidence="1">
        <name>pyridoxal 5'-phosphate</name>
        <dbReference type="ChEBI" id="CHEBI:597326"/>
    </cofactor>
</comment>
<evidence type="ECO:0000313" key="8">
    <source>
        <dbReference type="EMBL" id="MSD15372.1"/>
    </source>
</evidence>
<keyword evidence="3" id="KW-0210">Decarboxylase</keyword>
<dbReference type="GO" id="GO:0016831">
    <property type="term" value="F:carboxy-lyase activity"/>
    <property type="evidence" value="ECO:0007669"/>
    <property type="project" value="UniProtKB-KW"/>
</dbReference>
<organism evidence="8 9">
    <name type="scientific">Eubacterium ramulus</name>
    <dbReference type="NCBI Taxonomy" id="39490"/>
    <lineage>
        <taxon>Bacteria</taxon>
        <taxon>Bacillati</taxon>
        <taxon>Bacillota</taxon>
        <taxon>Clostridia</taxon>
        <taxon>Eubacteriales</taxon>
        <taxon>Eubacteriaceae</taxon>
        <taxon>Eubacterium</taxon>
    </lineage>
</organism>